<sequence>MSIVHVSSLLHLSPILDSAKSQLVVIDFHATWCGPCHQIAPHFELLAKTHPQVKFLKCDVDAAQDVAGKYNISAMPTFIFIKNGKQVDMVRGADLRSLEGAVKKHASFTSDDAAFLETQIKTVQALASNLPPESESELSERARAEKDLVRQASMVGKDVDVVRREVADGWKAMGNNFLKDSRAGDAVLCYSEALRLDPNNLVYKNNRAQAALQDKRWNMALADAAVVVSNESSNIKAWIRLGKALRALGKLDEAVNAFMAAAISAPSSAATSEISESERIKAAGGGQPSLEAGSIPWDLGLKRTEVLGIKLEEDYIEGKGVFSSA</sequence>
<evidence type="ECO:0000313" key="4">
    <source>
        <dbReference type="EMBL" id="KAB5591300.1"/>
    </source>
</evidence>
<dbReference type="GO" id="GO:0006950">
    <property type="term" value="P:response to stress"/>
    <property type="evidence" value="ECO:0007669"/>
    <property type="project" value="UniProtKB-ARBA"/>
</dbReference>
<dbReference type="PANTHER" id="PTHR46115">
    <property type="entry name" value="THIOREDOXIN-LIKE PROTEIN 1"/>
    <property type="match status" value="1"/>
</dbReference>
<proteinExistence type="predicted"/>
<gene>
    <name evidence="4" type="ORF">CTheo_5259</name>
</gene>
<evidence type="ECO:0000256" key="2">
    <source>
        <dbReference type="PROSITE-ProRule" id="PRU00339"/>
    </source>
</evidence>
<evidence type="ECO:0000259" key="3">
    <source>
        <dbReference type="PROSITE" id="PS51352"/>
    </source>
</evidence>
<dbReference type="PROSITE" id="PS51352">
    <property type="entry name" value="THIOREDOXIN_2"/>
    <property type="match status" value="1"/>
</dbReference>
<dbReference type="OrthoDB" id="10263751at2759"/>
<keyword evidence="1" id="KW-1015">Disulfide bond</keyword>
<dbReference type="SUPFAM" id="SSF48452">
    <property type="entry name" value="TPR-like"/>
    <property type="match status" value="1"/>
</dbReference>
<dbReference type="SUPFAM" id="SSF52833">
    <property type="entry name" value="Thioredoxin-like"/>
    <property type="match status" value="1"/>
</dbReference>
<organism evidence="4 5">
    <name type="scientific">Ceratobasidium theobromae</name>
    <dbReference type="NCBI Taxonomy" id="1582974"/>
    <lineage>
        <taxon>Eukaryota</taxon>
        <taxon>Fungi</taxon>
        <taxon>Dikarya</taxon>
        <taxon>Basidiomycota</taxon>
        <taxon>Agaricomycotina</taxon>
        <taxon>Agaricomycetes</taxon>
        <taxon>Cantharellales</taxon>
        <taxon>Ceratobasidiaceae</taxon>
        <taxon>Ceratobasidium</taxon>
    </lineage>
</organism>
<dbReference type="InterPro" id="IPR017937">
    <property type="entry name" value="Thioredoxin_CS"/>
</dbReference>
<dbReference type="PRINTS" id="PR00421">
    <property type="entry name" value="THIOREDOXIN"/>
</dbReference>
<dbReference type="InterPro" id="IPR019734">
    <property type="entry name" value="TPR_rpt"/>
</dbReference>
<dbReference type="InterPro" id="IPR011990">
    <property type="entry name" value="TPR-like_helical_dom_sf"/>
</dbReference>
<comment type="caution">
    <text evidence="4">The sequence shown here is derived from an EMBL/GenBank/DDBJ whole genome shotgun (WGS) entry which is preliminary data.</text>
</comment>
<dbReference type="PROSITE" id="PS50005">
    <property type="entry name" value="TPR"/>
    <property type="match status" value="2"/>
</dbReference>
<feature type="repeat" description="TPR" evidence="2">
    <location>
        <begin position="167"/>
        <end position="200"/>
    </location>
</feature>
<dbReference type="InterPro" id="IPR013766">
    <property type="entry name" value="Thioredoxin_domain"/>
</dbReference>
<dbReference type="CDD" id="cd02947">
    <property type="entry name" value="TRX_family"/>
    <property type="match status" value="1"/>
</dbReference>
<dbReference type="InterPro" id="IPR036249">
    <property type="entry name" value="Thioredoxin-like_sf"/>
</dbReference>
<feature type="repeat" description="TPR" evidence="2">
    <location>
        <begin position="235"/>
        <end position="268"/>
    </location>
</feature>
<dbReference type="Proteomes" id="UP000383932">
    <property type="component" value="Unassembled WGS sequence"/>
</dbReference>
<dbReference type="PROSITE" id="PS00194">
    <property type="entry name" value="THIOREDOXIN_1"/>
    <property type="match status" value="1"/>
</dbReference>
<dbReference type="SMART" id="SM00028">
    <property type="entry name" value="TPR"/>
    <property type="match status" value="2"/>
</dbReference>
<name>A0A5N5QHU6_9AGAM</name>
<protein>
    <submittedName>
        <fullName evidence="4">Peptide-N(4)-(N-acetyl-beta-glucosaminyl)asparagine amidase</fullName>
    </submittedName>
</protein>
<reference evidence="4 5" key="1">
    <citation type="journal article" date="2019" name="Fungal Biol. Biotechnol.">
        <title>Draft genome sequence of fastidious pathogen Ceratobasidium theobromae, which causes vascular-streak dieback in Theobroma cacao.</title>
        <authorList>
            <person name="Ali S.S."/>
            <person name="Asman A."/>
            <person name="Shao J."/>
            <person name="Firmansyah A.P."/>
            <person name="Susilo A.W."/>
            <person name="Rosmana A."/>
            <person name="McMahon P."/>
            <person name="Junaid M."/>
            <person name="Guest D."/>
            <person name="Kheng T.Y."/>
            <person name="Meinhardt L.W."/>
            <person name="Bailey B.A."/>
        </authorList>
    </citation>
    <scope>NUCLEOTIDE SEQUENCE [LARGE SCALE GENOMIC DNA]</scope>
    <source>
        <strain evidence="4 5">CT2</strain>
    </source>
</reference>
<dbReference type="EMBL" id="SSOP01000112">
    <property type="protein sequence ID" value="KAB5591300.1"/>
    <property type="molecule type" value="Genomic_DNA"/>
</dbReference>
<feature type="domain" description="Thioredoxin" evidence="3">
    <location>
        <begin position="1"/>
        <end position="107"/>
    </location>
</feature>
<keyword evidence="5" id="KW-1185">Reference proteome</keyword>
<accession>A0A5N5QHU6</accession>
<evidence type="ECO:0000256" key="1">
    <source>
        <dbReference type="ARBA" id="ARBA00023157"/>
    </source>
</evidence>
<dbReference type="Pfam" id="PF13181">
    <property type="entry name" value="TPR_8"/>
    <property type="match status" value="1"/>
</dbReference>
<dbReference type="Pfam" id="PF00085">
    <property type="entry name" value="Thioredoxin"/>
    <property type="match status" value="1"/>
</dbReference>
<evidence type="ECO:0000313" key="5">
    <source>
        <dbReference type="Proteomes" id="UP000383932"/>
    </source>
</evidence>
<dbReference type="Gene3D" id="1.25.40.10">
    <property type="entry name" value="Tetratricopeptide repeat domain"/>
    <property type="match status" value="1"/>
</dbReference>
<dbReference type="Gene3D" id="3.40.30.10">
    <property type="entry name" value="Glutaredoxin"/>
    <property type="match status" value="1"/>
</dbReference>
<dbReference type="AlphaFoldDB" id="A0A5N5QHU6"/>
<keyword evidence="2" id="KW-0802">TPR repeat</keyword>